<dbReference type="EMBL" id="SPLM01000113">
    <property type="protein sequence ID" value="TMW57945.1"/>
    <property type="molecule type" value="Genomic_DNA"/>
</dbReference>
<dbReference type="GO" id="GO:0005930">
    <property type="term" value="C:axoneme"/>
    <property type="evidence" value="ECO:0007669"/>
    <property type="project" value="TreeGrafter"/>
</dbReference>
<sequence>MADDKSIQDPVVKALAEHICSFQFQRSFEEFFLKHALSFTDEQEHQLDYMTIYLEFQQLFNRQMEDFLTAQGISEDEFSRICQKAIKQDKRADNFLEIVIASMDYDAFFSLMKAMRGRASAERKSKLGHGDDDEDDKDSDAKGTSREAKHSDEKNDDDEKSEDKDSK</sequence>
<reference evidence="12" key="1">
    <citation type="submission" date="2019-03" db="EMBL/GenBank/DDBJ databases">
        <title>Long read genome sequence of the mycoparasitic Pythium oligandrum ATCC 38472 isolated from sugarbeet rhizosphere.</title>
        <authorList>
            <person name="Gaulin E."/>
        </authorList>
    </citation>
    <scope>NUCLEOTIDE SEQUENCE</scope>
    <source>
        <strain evidence="12">ATCC 38472_TT</strain>
    </source>
</reference>
<evidence type="ECO:0000256" key="3">
    <source>
        <dbReference type="ARBA" id="ARBA00007460"/>
    </source>
</evidence>
<dbReference type="OrthoDB" id="272687at2759"/>
<keyword evidence="7" id="KW-0969">Cilium</keyword>
<evidence type="ECO:0000256" key="5">
    <source>
        <dbReference type="ARBA" id="ARBA00022490"/>
    </source>
</evidence>
<gene>
    <name evidence="12" type="ORF">Poli38472_013419</name>
</gene>
<keyword evidence="13" id="KW-1185">Reference proteome</keyword>
<dbReference type="Gene3D" id="1.20.1520.10">
    <property type="entry name" value="ADP-ribosylation factor-like 2-binding protein, domain"/>
    <property type="match status" value="1"/>
</dbReference>
<comment type="subcellular location">
    <subcellularLocation>
        <location evidence="1">Cell projection</location>
        <location evidence="1">Cilium</location>
    </subcellularLocation>
    <subcellularLocation>
        <location evidence="2">Cytoplasm</location>
    </subcellularLocation>
</comment>
<comment type="caution">
    <text evidence="12">The sequence shown here is derived from an EMBL/GenBank/DDBJ whole genome shotgun (WGS) entry which is preliminary data.</text>
</comment>
<keyword evidence="8" id="KW-0966">Cell projection</keyword>
<keyword evidence="6" id="KW-0175">Coiled coil</keyword>
<comment type="similarity">
    <text evidence="3">Belongs to the CFAP36 family.</text>
</comment>
<evidence type="ECO:0000313" key="13">
    <source>
        <dbReference type="Proteomes" id="UP000794436"/>
    </source>
</evidence>
<dbReference type="PANTHER" id="PTHR21532:SF0">
    <property type="entry name" value="CILIA- AND FLAGELLA-ASSOCIATED PROTEIN 36"/>
    <property type="match status" value="1"/>
</dbReference>
<feature type="compositionally biased region" description="Basic and acidic residues" evidence="10">
    <location>
        <begin position="120"/>
        <end position="130"/>
    </location>
</feature>
<dbReference type="InterPro" id="IPR042541">
    <property type="entry name" value="BART_sf"/>
</dbReference>
<evidence type="ECO:0000256" key="6">
    <source>
        <dbReference type="ARBA" id="ARBA00023054"/>
    </source>
</evidence>
<evidence type="ECO:0000256" key="1">
    <source>
        <dbReference type="ARBA" id="ARBA00004138"/>
    </source>
</evidence>
<accession>A0A8K1FC55</accession>
<protein>
    <recommendedName>
        <fullName evidence="4">Cilia- and flagella-associated protein 36</fullName>
    </recommendedName>
    <alternativeName>
        <fullName evidence="9">Coiled-coil domain-containing protein 104</fullName>
    </alternativeName>
</protein>
<keyword evidence="5" id="KW-0963">Cytoplasm</keyword>
<feature type="compositionally biased region" description="Basic and acidic residues" evidence="10">
    <location>
        <begin position="139"/>
        <end position="153"/>
    </location>
</feature>
<feature type="region of interest" description="Disordered" evidence="10">
    <location>
        <begin position="120"/>
        <end position="167"/>
    </location>
</feature>
<dbReference type="Pfam" id="PF11527">
    <property type="entry name" value="ARL2_Bind_BART"/>
    <property type="match status" value="1"/>
</dbReference>
<evidence type="ECO:0000313" key="12">
    <source>
        <dbReference type="EMBL" id="TMW57945.1"/>
    </source>
</evidence>
<organism evidence="12 13">
    <name type="scientific">Pythium oligandrum</name>
    <name type="common">Mycoparasitic fungus</name>
    <dbReference type="NCBI Taxonomy" id="41045"/>
    <lineage>
        <taxon>Eukaryota</taxon>
        <taxon>Sar</taxon>
        <taxon>Stramenopiles</taxon>
        <taxon>Oomycota</taxon>
        <taxon>Peronosporomycetes</taxon>
        <taxon>Pythiales</taxon>
        <taxon>Pythiaceae</taxon>
        <taxon>Pythium</taxon>
    </lineage>
</organism>
<evidence type="ECO:0000256" key="9">
    <source>
        <dbReference type="ARBA" id="ARBA00031593"/>
    </source>
</evidence>
<evidence type="ECO:0000259" key="11">
    <source>
        <dbReference type="Pfam" id="PF11527"/>
    </source>
</evidence>
<dbReference type="Proteomes" id="UP000794436">
    <property type="component" value="Unassembled WGS sequence"/>
</dbReference>
<name>A0A8K1FC55_PYTOL</name>
<feature type="domain" description="BART" evidence="11">
    <location>
        <begin position="8"/>
        <end position="117"/>
    </location>
</feature>
<dbReference type="InterPro" id="IPR038888">
    <property type="entry name" value="CFAP36"/>
</dbReference>
<dbReference type="GO" id="GO:0097546">
    <property type="term" value="C:ciliary base"/>
    <property type="evidence" value="ECO:0007669"/>
    <property type="project" value="TreeGrafter"/>
</dbReference>
<evidence type="ECO:0000256" key="10">
    <source>
        <dbReference type="SAM" id="MobiDB-lite"/>
    </source>
</evidence>
<dbReference type="InterPro" id="IPR023379">
    <property type="entry name" value="BART_dom"/>
</dbReference>
<dbReference type="AlphaFoldDB" id="A0A8K1FC55"/>
<dbReference type="PANTHER" id="PTHR21532">
    <property type="entry name" value="PHOSPHODIESTERASE HL"/>
    <property type="match status" value="1"/>
</dbReference>
<evidence type="ECO:0000256" key="7">
    <source>
        <dbReference type="ARBA" id="ARBA00023069"/>
    </source>
</evidence>
<evidence type="ECO:0000256" key="2">
    <source>
        <dbReference type="ARBA" id="ARBA00004496"/>
    </source>
</evidence>
<evidence type="ECO:0000256" key="4">
    <source>
        <dbReference type="ARBA" id="ARBA00021815"/>
    </source>
</evidence>
<proteinExistence type="inferred from homology"/>
<evidence type="ECO:0000256" key="8">
    <source>
        <dbReference type="ARBA" id="ARBA00023273"/>
    </source>
</evidence>